<feature type="region of interest" description="Disordered" evidence="1">
    <location>
        <begin position="38"/>
        <end position="71"/>
    </location>
</feature>
<gene>
    <name evidence="2" type="ORF">D8674_004973</name>
</gene>
<dbReference type="EMBL" id="SMOL01000559">
    <property type="protein sequence ID" value="KAB2605256.1"/>
    <property type="molecule type" value="Genomic_DNA"/>
</dbReference>
<organism evidence="2 3">
    <name type="scientific">Pyrus ussuriensis x Pyrus communis</name>
    <dbReference type="NCBI Taxonomy" id="2448454"/>
    <lineage>
        <taxon>Eukaryota</taxon>
        <taxon>Viridiplantae</taxon>
        <taxon>Streptophyta</taxon>
        <taxon>Embryophyta</taxon>
        <taxon>Tracheophyta</taxon>
        <taxon>Spermatophyta</taxon>
        <taxon>Magnoliopsida</taxon>
        <taxon>eudicotyledons</taxon>
        <taxon>Gunneridae</taxon>
        <taxon>Pentapetalae</taxon>
        <taxon>rosids</taxon>
        <taxon>fabids</taxon>
        <taxon>Rosales</taxon>
        <taxon>Rosaceae</taxon>
        <taxon>Amygdaloideae</taxon>
        <taxon>Maleae</taxon>
        <taxon>Pyrus</taxon>
    </lineage>
</organism>
<proteinExistence type="predicted"/>
<sequence length="221" mass="24384">MEKNGNNPAAAASDSEGVCQKIFSAITVSPAFRTVRRATHFPQEPTAASAARSTYPPQPQPKKSAESAPVVVRIPITSEKIVGKGCDDKANSKVAAKIEPEKPPTHHGLVHKYKEELAKATHSKVEEDKHEAQAQARNIEGKKQGGLDINDKFSEYINRAKIKIRSMSSKKIAESDEVDYDGKKRETGNEHFSDYIQRAKNKFRSTPSNLGGRKNASFKRE</sequence>
<feature type="region of interest" description="Disordered" evidence="1">
    <location>
        <begin position="171"/>
        <end position="221"/>
    </location>
</feature>
<dbReference type="Proteomes" id="UP000327157">
    <property type="component" value="Chromosome 11"/>
</dbReference>
<reference evidence="2 3" key="3">
    <citation type="submission" date="2019-11" db="EMBL/GenBank/DDBJ databases">
        <title>A de novo genome assembly of a pear dwarfing rootstock.</title>
        <authorList>
            <person name="Wang F."/>
            <person name="Wang J."/>
            <person name="Li S."/>
            <person name="Zhang Y."/>
            <person name="Fang M."/>
            <person name="Ma L."/>
            <person name="Zhao Y."/>
            <person name="Jiang S."/>
        </authorList>
    </citation>
    <scope>NUCLEOTIDE SEQUENCE [LARGE SCALE GENOMIC DNA]</scope>
    <source>
        <strain evidence="2">S2</strain>
        <tissue evidence="2">Leaf</tissue>
    </source>
</reference>
<accession>A0A5N5FQ58</accession>
<feature type="compositionally biased region" description="Basic and acidic residues" evidence="1">
    <location>
        <begin position="180"/>
        <end position="193"/>
    </location>
</feature>
<dbReference type="AlphaFoldDB" id="A0A5N5FQ58"/>
<feature type="region of interest" description="Disordered" evidence="1">
    <location>
        <begin position="120"/>
        <end position="147"/>
    </location>
</feature>
<dbReference type="OrthoDB" id="1588050at2759"/>
<evidence type="ECO:0000256" key="1">
    <source>
        <dbReference type="SAM" id="MobiDB-lite"/>
    </source>
</evidence>
<evidence type="ECO:0000313" key="2">
    <source>
        <dbReference type="EMBL" id="KAB2605256.1"/>
    </source>
</evidence>
<name>A0A5N5FQ58_9ROSA</name>
<dbReference type="PANTHER" id="PTHR36746">
    <property type="entry name" value="BNAC04G51760D PROTEIN"/>
    <property type="match status" value="1"/>
</dbReference>
<keyword evidence="3" id="KW-1185">Reference proteome</keyword>
<feature type="compositionally biased region" description="Basic and acidic residues" evidence="1">
    <location>
        <begin position="120"/>
        <end position="132"/>
    </location>
</feature>
<comment type="caution">
    <text evidence="2">The sequence shown here is derived from an EMBL/GenBank/DDBJ whole genome shotgun (WGS) entry which is preliminary data.</text>
</comment>
<reference evidence="3" key="2">
    <citation type="submission" date="2019-10" db="EMBL/GenBank/DDBJ databases">
        <title>A de novo genome assembly of a pear dwarfing rootstock.</title>
        <authorList>
            <person name="Wang F."/>
            <person name="Wang J."/>
            <person name="Li S."/>
            <person name="Zhang Y."/>
            <person name="Fang M."/>
            <person name="Ma L."/>
            <person name="Zhao Y."/>
            <person name="Jiang S."/>
        </authorList>
    </citation>
    <scope>NUCLEOTIDE SEQUENCE [LARGE SCALE GENOMIC DNA]</scope>
</reference>
<dbReference type="PANTHER" id="PTHR36746:SF3">
    <property type="entry name" value="DUF4005 DOMAIN-CONTAINING PROTEIN"/>
    <property type="match status" value="1"/>
</dbReference>
<evidence type="ECO:0000313" key="3">
    <source>
        <dbReference type="Proteomes" id="UP000327157"/>
    </source>
</evidence>
<reference evidence="2 3" key="1">
    <citation type="submission" date="2019-09" db="EMBL/GenBank/DDBJ databases">
        <authorList>
            <person name="Ou C."/>
        </authorList>
    </citation>
    <scope>NUCLEOTIDE SEQUENCE [LARGE SCALE GENOMIC DNA]</scope>
    <source>
        <strain evidence="2">S2</strain>
        <tissue evidence="2">Leaf</tissue>
    </source>
</reference>
<protein>
    <submittedName>
        <fullName evidence="2">Uncharacterized protein</fullName>
    </submittedName>
</protein>